<gene>
    <name evidence="2" type="ORF">LXN57_32625</name>
</gene>
<evidence type="ECO:0000313" key="3">
    <source>
        <dbReference type="Proteomes" id="UP001523216"/>
    </source>
</evidence>
<dbReference type="Gene3D" id="3.40.50.720">
    <property type="entry name" value="NAD(P)-binding Rossmann-like Domain"/>
    <property type="match status" value="1"/>
</dbReference>
<protein>
    <submittedName>
        <fullName evidence="2">NAD(P)H-binding protein</fullName>
    </submittedName>
</protein>
<dbReference type="RefSeq" id="WP_251802041.1">
    <property type="nucleotide sequence ID" value="NZ_JAMQOL010000047.1"/>
</dbReference>
<organism evidence="2 3">
    <name type="scientific">Paractinoplanes hotanensis</name>
    <dbReference type="NCBI Taxonomy" id="2906497"/>
    <lineage>
        <taxon>Bacteria</taxon>
        <taxon>Bacillati</taxon>
        <taxon>Actinomycetota</taxon>
        <taxon>Actinomycetes</taxon>
        <taxon>Micromonosporales</taxon>
        <taxon>Micromonosporaceae</taxon>
        <taxon>Paractinoplanes</taxon>
    </lineage>
</organism>
<reference evidence="2 3" key="1">
    <citation type="submission" date="2022-06" db="EMBL/GenBank/DDBJ databases">
        <title>Actinoplanes abujensis sp. nov., isolated from Nigerian arid soil.</title>
        <authorList>
            <person name="Ding P."/>
        </authorList>
    </citation>
    <scope>NUCLEOTIDE SEQUENCE [LARGE SCALE GENOMIC DNA]</scope>
    <source>
        <strain evidence="3">TRM88002</strain>
    </source>
</reference>
<dbReference type="PANTHER" id="PTHR12126">
    <property type="entry name" value="NADH-UBIQUINONE OXIDOREDUCTASE 39 KDA SUBUNIT-RELATED"/>
    <property type="match status" value="1"/>
</dbReference>
<dbReference type="InterPro" id="IPR016040">
    <property type="entry name" value="NAD(P)-bd_dom"/>
</dbReference>
<dbReference type="Pfam" id="PF13460">
    <property type="entry name" value="NAD_binding_10"/>
    <property type="match status" value="1"/>
</dbReference>
<proteinExistence type="predicted"/>
<feature type="domain" description="NAD(P)-binding" evidence="1">
    <location>
        <begin position="44"/>
        <end position="175"/>
    </location>
</feature>
<dbReference type="PANTHER" id="PTHR12126:SF11">
    <property type="entry name" value="NADH DEHYDROGENASE [UBIQUINONE] 1 ALPHA SUBCOMPLEX SUBUNIT 9, MITOCHONDRIAL"/>
    <property type="match status" value="1"/>
</dbReference>
<name>A0ABT0Y9Y9_9ACTN</name>
<accession>A0ABT0Y9Y9</accession>
<evidence type="ECO:0000313" key="2">
    <source>
        <dbReference type="EMBL" id="MCM4082323.1"/>
    </source>
</evidence>
<dbReference type="InterPro" id="IPR051207">
    <property type="entry name" value="ComplexI_NDUFA9_subunit"/>
</dbReference>
<dbReference type="InterPro" id="IPR036291">
    <property type="entry name" value="NAD(P)-bd_dom_sf"/>
</dbReference>
<dbReference type="SUPFAM" id="SSF51735">
    <property type="entry name" value="NAD(P)-binding Rossmann-fold domains"/>
    <property type="match status" value="1"/>
</dbReference>
<evidence type="ECO:0000259" key="1">
    <source>
        <dbReference type="Pfam" id="PF13460"/>
    </source>
</evidence>
<sequence length="249" mass="26188">MRIVVAGGTGLIGSKAVALLRARGHDAVPAAPETGFDTITGRGVKDALQAADVVIDVTNRVVFDPETVMNFFTTSTRTLLDAGRDAGVQHHVLLSIVGVDRLSHPGYLNAKAAQERLVAGSGLAFTTVRSTQFFENLPAMGAGMVRDDEIVLPDADLQPIAAADVAAALIEVVTSTPRDGVVEIAGPERESFARFIRPVLAAQGDVRPVRTDATAGYFGVPIVRDSLVPLGEARIGRTAFDDWSASQTS</sequence>
<dbReference type="EMBL" id="JAMQOL010000047">
    <property type="protein sequence ID" value="MCM4082323.1"/>
    <property type="molecule type" value="Genomic_DNA"/>
</dbReference>
<comment type="caution">
    <text evidence="2">The sequence shown here is derived from an EMBL/GenBank/DDBJ whole genome shotgun (WGS) entry which is preliminary data.</text>
</comment>
<dbReference type="Proteomes" id="UP001523216">
    <property type="component" value="Unassembled WGS sequence"/>
</dbReference>
<keyword evidence="3" id="KW-1185">Reference proteome</keyword>